<name>A0AAV1I6D1_9CHLO</name>
<dbReference type="Proteomes" id="UP001314263">
    <property type="component" value="Unassembled WGS sequence"/>
</dbReference>
<dbReference type="PANTHER" id="PTHR24346:SF82">
    <property type="entry name" value="KP78A-RELATED"/>
    <property type="match status" value="1"/>
</dbReference>
<dbReference type="GO" id="GO:0005524">
    <property type="term" value="F:ATP binding"/>
    <property type="evidence" value="ECO:0007669"/>
    <property type="project" value="UniProtKB-KW"/>
</dbReference>
<accession>A0AAV1I6D1</accession>
<dbReference type="SMART" id="SM00220">
    <property type="entry name" value="S_TKc"/>
    <property type="match status" value="1"/>
</dbReference>
<dbReference type="Gene3D" id="1.10.510.10">
    <property type="entry name" value="Transferase(Phosphotransferase) domain 1"/>
    <property type="match status" value="1"/>
</dbReference>
<protein>
    <submittedName>
        <fullName evidence="1">Uncharacterized protein</fullName>
    </submittedName>
</protein>
<proteinExistence type="predicted"/>
<dbReference type="InterPro" id="IPR000719">
    <property type="entry name" value="Prot_kinase_dom"/>
</dbReference>
<sequence length="322" mass="35624">MVDQDVILQEYNTLLAITGGRVGAYQLVQNGLLARRTLGLTVKATHSDGTPVVIKLISRGGAVHSNWHAIDRMVRCQQALTHPHIVRLVEVFVTNNYLAIVSEFVGDGDSVSDYLSSPGVRTPAHCRAFFQQLILAIEYCHSRSWAIRHLKTDALLLDFGVDGSPVLKISYFGYAKHDDSVARTIATPLPFIAPEVLGYEEYDKQAADMWSCGAILCDMFIGWIPNLTRVDWNINAVLPQLEEIPQEARIILGRLMIRDPAERDTASQVLQSPWIAQGLPAGAMQMNDIARHNSPSQNDMVRFREELEAKLAEASVPAPAQG</sequence>
<dbReference type="AlphaFoldDB" id="A0AAV1I6D1"/>
<comment type="caution">
    <text evidence="1">The sequence shown here is derived from an EMBL/GenBank/DDBJ whole genome shotgun (WGS) entry which is preliminary data.</text>
</comment>
<dbReference type="InterPro" id="IPR011009">
    <property type="entry name" value="Kinase-like_dom_sf"/>
</dbReference>
<reference evidence="1 2" key="1">
    <citation type="submission" date="2023-10" db="EMBL/GenBank/DDBJ databases">
        <authorList>
            <person name="Maclean D."/>
            <person name="Macfadyen A."/>
        </authorList>
    </citation>
    <scope>NUCLEOTIDE SEQUENCE [LARGE SCALE GENOMIC DNA]</scope>
</reference>
<dbReference type="SUPFAM" id="SSF56112">
    <property type="entry name" value="Protein kinase-like (PK-like)"/>
    <property type="match status" value="1"/>
</dbReference>
<dbReference type="PROSITE" id="PS50011">
    <property type="entry name" value="PROTEIN_KINASE_DOM"/>
    <property type="match status" value="1"/>
</dbReference>
<dbReference type="PANTHER" id="PTHR24346">
    <property type="entry name" value="MAP/MICROTUBULE AFFINITY-REGULATING KINASE"/>
    <property type="match status" value="1"/>
</dbReference>
<gene>
    <name evidence="1" type="ORF">CVIRNUC_004568</name>
</gene>
<dbReference type="EMBL" id="CAUYUE010000005">
    <property type="protein sequence ID" value="CAK0778131.1"/>
    <property type="molecule type" value="Genomic_DNA"/>
</dbReference>
<dbReference type="GO" id="GO:0005737">
    <property type="term" value="C:cytoplasm"/>
    <property type="evidence" value="ECO:0007669"/>
    <property type="project" value="TreeGrafter"/>
</dbReference>
<dbReference type="GO" id="GO:0004674">
    <property type="term" value="F:protein serine/threonine kinase activity"/>
    <property type="evidence" value="ECO:0007669"/>
    <property type="project" value="UniProtKB-KW"/>
</dbReference>
<dbReference type="GO" id="GO:0035556">
    <property type="term" value="P:intracellular signal transduction"/>
    <property type="evidence" value="ECO:0007669"/>
    <property type="project" value="TreeGrafter"/>
</dbReference>
<evidence type="ECO:0000313" key="1">
    <source>
        <dbReference type="EMBL" id="CAK0778131.1"/>
    </source>
</evidence>
<organism evidence="1 2">
    <name type="scientific">Coccomyxa viridis</name>
    <dbReference type="NCBI Taxonomy" id="1274662"/>
    <lineage>
        <taxon>Eukaryota</taxon>
        <taxon>Viridiplantae</taxon>
        <taxon>Chlorophyta</taxon>
        <taxon>core chlorophytes</taxon>
        <taxon>Trebouxiophyceae</taxon>
        <taxon>Trebouxiophyceae incertae sedis</taxon>
        <taxon>Coccomyxaceae</taxon>
        <taxon>Coccomyxa</taxon>
    </lineage>
</organism>
<dbReference type="Pfam" id="PF00069">
    <property type="entry name" value="Pkinase"/>
    <property type="match status" value="1"/>
</dbReference>
<evidence type="ECO:0000313" key="2">
    <source>
        <dbReference type="Proteomes" id="UP001314263"/>
    </source>
</evidence>
<keyword evidence="2" id="KW-1185">Reference proteome</keyword>